<reference evidence="2 3" key="1">
    <citation type="submission" date="2023-06" db="EMBL/GenBank/DDBJ databases">
        <title>Whole genome sequence of Oscillatoria calcuttensis NRMC-F 0142.</title>
        <authorList>
            <person name="Shakena Fathima T."/>
            <person name="Muralitharan G."/>
            <person name="Thajuddin N."/>
        </authorList>
    </citation>
    <scope>NUCLEOTIDE SEQUENCE [LARGE SCALE GENOMIC DNA]</scope>
    <source>
        <strain evidence="2 3">NRMC-F 0142</strain>
    </source>
</reference>
<evidence type="ECO:0000313" key="3">
    <source>
        <dbReference type="Proteomes" id="UP001230986"/>
    </source>
</evidence>
<evidence type="ECO:0000313" key="2">
    <source>
        <dbReference type="EMBL" id="MDL5057039.1"/>
    </source>
</evidence>
<protein>
    <submittedName>
        <fullName evidence="2">Uncharacterized protein</fullName>
    </submittedName>
</protein>
<accession>A0ABT7LYF2</accession>
<name>A0ABT7LYF2_9CYAN</name>
<keyword evidence="1" id="KW-0472">Membrane</keyword>
<dbReference type="Proteomes" id="UP001230986">
    <property type="component" value="Unassembled WGS sequence"/>
</dbReference>
<organism evidence="2 3">
    <name type="scientific">Geitlerinema calcuttense NRMC-F 0142</name>
    <dbReference type="NCBI Taxonomy" id="2922238"/>
    <lineage>
        <taxon>Bacteria</taxon>
        <taxon>Bacillati</taxon>
        <taxon>Cyanobacteriota</taxon>
        <taxon>Cyanophyceae</taxon>
        <taxon>Geitlerinematales</taxon>
        <taxon>Geitlerinemataceae</taxon>
        <taxon>Geitlerinema</taxon>
    </lineage>
</organism>
<evidence type="ECO:0000256" key="1">
    <source>
        <dbReference type="SAM" id="Phobius"/>
    </source>
</evidence>
<proteinExistence type="predicted"/>
<feature type="transmembrane region" description="Helical" evidence="1">
    <location>
        <begin position="99"/>
        <end position="118"/>
    </location>
</feature>
<gene>
    <name evidence="2" type="ORF">QQ055_06115</name>
</gene>
<keyword evidence="1" id="KW-0812">Transmembrane</keyword>
<feature type="transmembrane region" description="Helical" evidence="1">
    <location>
        <begin position="147"/>
        <end position="170"/>
    </location>
</feature>
<comment type="caution">
    <text evidence="2">The sequence shown here is derived from an EMBL/GenBank/DDBJ whole genome shotgun (WGS) entry which is preliminary data.</text>
</comment>
<dbReference type="EMBL" id="JASVEJ010000022">
    <property type="protein sequence ID" value="MDL5057039.1"/>
    <property type="molecule type" value="Genomic_DNA"/>
</dbReference>
<keyword evidence="1" id="KW-1133">Transmembrane helix</keyword>
<sequence>MAESHSHADDKLPRSLSEEKSSLSYQGVYTCPVCRHGQISALPLMDAFACNFCRHIFTADLDKQRVQVVDGSQPLSWRWTGKTWKATHRREDLDLTWEIWLVGIALVFLPPTLIGLASHTFPPMPNSYCTTLSPWDLLQSGGICSAYWFPVVWTVLTFFSHLSFVSWLVLEHFQFPLYVALKVRWQQLLRQRA</sequence>
<keyword evidence="3" id="KW-1185">Reference proteome</keyword>
<dbReference type="RefSeq" id="WP_284475393.1">
    <property type="nucleotide sequence ID" value="NZ_JASVEJ010000022.1"/>
</dbReference>